<evidence type="ECO:0000256" key="1">
    <source>
        <dbReference type="ARBA" id="ARBA00022450"/>
    </source>
</evidence>
<dbReference type="Proteomes" id="UP000028547">
    <property type="component" value="Unassembled WGS sequence"/>
</dbReference>
<reference evidence="6 7" key="1">
    <citation type="submission" date="2014-07" db="EMBL/GenBank/DDBJ databases">
        <title>Draft Genome Sequence of Gephyronic Acid Producer, Cystobacter violaceus Strain Cb vi76.</title>
        <authorList>
            <person name="Stevens D.C."/>
            <person name="Young J."/>
            <person name="Carmichael R."/>
            <person name="Tan J."/>
            <person name="Taylor R.E."/>
        </authorList>
    </citation>
    <scope>NUCLEOTIDE SEQUENCE [LARGE SCALE GENOMIC DNA]</scope>
    <source>
        <strain evidence="6 7">Cb vi76</strain>
    </source>
</reference>
<evidence type="ECO:0000256" key="3">
    <source>
        <dbReference type="SAM" id="MobiDB-lite"/>
    </source>
</evidence>
<dbReference type="SUPFAM" id="SSF56801">
    <property type="entry name" value="Acetyl-CoA synthetase-like"/>
    <property type="match status" value="1"/>
</dbReference>
<dbReference type="Pfam" id="PF00501">
    <property type="entry name" value="AMP-binding"/>
    <property type="match status" value="1"/>
</dbReference>
<keyword evidence="2" id="KW-0597">Phosphoprotein</keyword>
<name>A0A084SJJ9_9BACT</name>
<dbReference type="SUPFAM" id="SSF52777">
    <property type="entry name" value="CoA-dependent acyltransferases"/>
    <property type="match status" value="2"/>
</dbReference>
<feature type="domain" description="Condensation" evidence="5">
    <location>
        <begin position="43"/>
        <end position="489"/>
    </location>
</feature>
<proteinExistence type="predicted"/>
<dbReference type="PANTHER" id="PTHR45527">
    <property type="entry name" value="NONRIBOSOMAL PEPTIDE SYNTHETASE"/>
    <property type="match status" value="1"/>
</dbReference>
<dbReference type="GO" id="GO:0044550">
    <property type="term" value="P:secondary metabolite biosynthetic process"/>
    <property type="evidence" value="ECO:0007669"/>
    <property type="project" value="TreeGrafter"/>
</dbReference>
<gene>
    <name evidence="6" type="ORF">Q664_40160</name>
</gene>
<dbReference type="FunFam" id="3.30.559.30:FF:000001">
    <property type="entry name" value="Non-ribosomal peptide synthetase"/>
    <property type="match status" value="1"/>
</dbReference>
<evidence type="ECO:0000259" key="4">
    <source>
        <dbReference type="Pfam" id="PF00501"/>
    </source>
</evidence>
<protein>
    <recommendedName>
        <fullName evidence="8">Non-ribosomal peptide synthetase</fullName>
    </recommendedName>
</protein>
<accession>A0A084SJJ9</accession>
<evidence type="ECO:0000259" key="5">
    <source>
        <dbReference type="Pfam" id="PF00668"/>
    </source>
</evidence>
<dbReference type="GO" id="GO:0003824">
    <property type="term" value="F:catalytic activity"/>
    <property type="evidence" value="ECO:0007669"/>
    <property type="project" value="InterPro"/>
</dbReference>
<evidence type="ECO:0000256" key="2">
    <source>
        <dbReference type="ARBA" id="ARBA00022553"/>
    </source>
</evidence>
<evidence type="ECO:0000313" key="7">
    <source>
        <dbReference type="Proteomes" id="UP000028547"/>
    </source>
</evidence>
<keyword evidence="1" id="KW-0596">Phosphopantetheine</keyword>
<dbReference type="GO" id="GO:0005829">
    <property type="term" value="C:cytosol"/>
    <property type="evidence" value="ECO:0007669"/>
    <property type="project" value="TreeGrafter"/>
</dbReference>
<dbReference type="GO" id="GO:0031177">
    <property type="term" value="F:phosphopantetheine binding"/>
    <property type="evidence" value="ECO:0007669"/>
    <property type="project" value="TreeGrafter"/>
</dbReference>
<dbReference type="PANTHER" id="PTHR45527:SF14">
    <property type="entry name" value="PLIPASTATIN SYNTHASE SUBUNIT B"/>
    <property type="match status" value="1"/>
</dbReference>
<dbReference type="InterPro" id="IPR042099">
    <property type="entry name" value="ANL_N_sf"/>
</dbReference>
<dbReference type="Pfam" id="PF00668">
    <property type="entry name" value="Condensation"/>
    <property type="match status" value="1"/>
</dbReference>
<dbReference type="Gene3D" id="3.40.50.12780">
    <property type="entry name" value="N-terminal domain of ligase-like"/>
    <property type="match status" value="1"/>
</dbReference>
<dbReference type="GO" id="GO:0043041">
    <property type="term" value="P:amino acid activation for nonribosomal peptide biosynthetic process"/>
    <property type="evidence" value="ECO:0007669"/>
    <property type="project" value="TreeGrafter"/>
</dbReference>
<dbReference type="Gene3D" id="3.30.559.10">
    <property type="entry name" value="Chloramphenicol acetyltransferase-like domain"/>
    <property type="match status" value="1"/>
</dbReference>
<feature type="region of interest" description="Disordered" evidence="3">
    <location>
        <begin position="249"/>
        <end position="272"/>
    </location>
</feature>
<feature type="domain" description="AMP-dependent synthetase/ligase" evidence="4">
    <location>
        <begin position="509"/>
        <end position="606"/>
    </location>
</feature>
<comment type="caution">
    <text evidence="6">The sequence shown here is derived from an EMBL/GenBank/DDBJ whole genome shotgun (WGS) entry which is preliminary data.</text>
</comment>
<sequence>MSDVYDRLASLPPEKRELLLRQLRQKQAGNVKTGIPPRPRDTDTHPLSFAQQRLWLLDQLQPGSPLYNVPVAIRLSGALDVATLERCFNELLRRHESLRTTLRSEQGQPVQVIAPQAELALETADLRALPAAQHDAEVRRLALEEARKPFDLERGPLLRARLLSLPEQECVLLLTMHHIVSDGWSMGVLVREMGMLYAAFTQGQPSPLMELAVQYVDYASWQREWLRGDVLSKQLDYWRKQLAGASRVLELPTDKPRPPRPSFQGASSSRPLPTALSESIKALAQKEGATPFMVLLAAFQVLLSRYSGQDDICVGSPIAGRNRGELEDLIGFFVNTLVLRTRLSPQQSFRELLAQVKEMMLGAYAHQDVPFEKLVEELQPQRDLSRSPLFQVMFAVQNAPMPELNLPGLKMRPVTLESESSKFDMTVAFTERAEGFLAEVEYSTDLYESSTLQRMLEQMQLLLEGIVASPERKLRELSLLSTNERQRLLVDWNQTHTEFPRQRNIHQLFEERVRLHPESVALEFGETRLSYGELDTRANQLAHLLASKGVCSGDLVGICVERSADLVVGLLGILKAGAAYVPLDPAYPQQRLTFMLEDTRAHVVVAWRHLAQALPLGDRSLICLD</sequence>
<dbReference type="InterPro" id="IPR023213">
    <property type="entry name" value="CAT-like_dom_sf"/>
</dbReference>
<evidence type="ECO:0008006" key="8">
    <source>
        <dbReference type="Google" id="ProtNLM"/>
    </source>
</evidence>
<dbReference type="InterPro" id="IPR000873">
    <property type="entry name" value="AMP-dep_synth/lig_dom"/>
</dbReference>
<dbReference type="FunFam" id="3.30.559.10:FF:000012">
    <property type="entry name" value="Non-ribosomal peptide synthetase"/>
    <property type="match status" value="1"/>
</dbReference>
<dbReference type="InterPro" id="IPR001242">
    <property type="entry name" value="Condensation_dom"/>
</dbReference>
<evidence type="ECO:0000313" key="6">
    <source>
        <dbReference type="EMBL" id="KFA88634.1"/>
    </source>
</evidence>
<dbReference type="RefSeq" id="WP_043408107.1">
    <property type="nucleotide sequence ID" value="NZ_JPMI01000280.1"/>
</dbReference>
<dbReference type="AlphaFoldDB" id="A0A084SJJ9"/>
<feature type="non-terminal residue" evidence="6">
    <location>
        <position position="625"/>
    </location>
</feature>
<organism evidence="6 7">
    <name type="scientific">Archangium violaceum Cb vi76</name>
    <dbReference type="NCBI Taxonomy" id="1406225"/>
    <lineage>
        <taxon>Bacteria</taxon>
        <taxon>Pseudomonadati</taxon>
        <taxon>Myxococcota</taxon>
        <taxon>Myxococcia</taxon>
        <taxon>Myxococcales</taxon>
        <taxon>Cystobacterineae</taxon>
        <taxon>Archangiaceae</taxon>
        <taxon>Archangium</taxon>
    </lineage>
</organism>
<dbReference type="Gene3D" id="3.30.559.30">
    <property type="entry name" value="Nonribosomal peptide synthetase, condensation domain"/>
    <property type="match status" value="1"/>
</dbReference>
<dbReference type="CDD" id="cd19531">
    <property type="entry name" value="LCL_NRPS-like"/>
    <property type="match status" value="1"/>
</dbReference>
<dbReference type="EMBL" id="JPMI01000280">
    <property type="protein sequence ID" value="KFA88634.1"/>
    <property type="molecule type" value="Genomic_DNA"/>
</dbReference>